<dbReference type="InterPro" id="IPR036890">
    <property type="entry name" value="HATPase_C_sf"/>
</dbReference>
<evidence type="ECO:0000256" key="8">
    <source>
        <dbReference type="ARBA" id="ARBA00039401"/>
    </source>
</evidence>
<dbReference type="InterPro" id="IPR003594">
    <property type="entry name" value="HATPase_dom"/>
</dbReference>
<dbReference type="GO" id="GO:0016301">
    <property type="term" value="F:kinase activity"/>
    <property type="evidence" value="ECO:0007669"/>
    <property type="project" value="UniProtKB-KW"/>
</dbReference>
<keyword evidence="6" id="KW-0067">ATP-binding</keyword>
<dbReference type="Gene3D" id="3.30.565.10">
    <property type="entry name" value="Histidine kinase-like ATPase, C-terminal domain"/>
    <property type="match status" value="1"/>
</dbReference>
<accession>A0ABS1L4H0</accession>
<dbReference type="InterPro" id="IPR004358">
    <property type="entry name" value="Sig_transdc_His_kin-like_C"/>
</dbReference>
<dbReference type="InterPro" id="IPR005467">
    <property type="entry name" value="His_kinase_dom"/>
</dbReference>
<name>A0ABS1L4H0_9ACTN</name>
<keyword evidence="5 10" id="KW-0418">Kinase</keyword>
<evidence type="ECO:0000313" key="11">
    <source>
        <dbReference type="Proteomes" id="UP000636918"/>
    </source>
</evidence>
<feature type="domain" description="Histidine kinase" evidence="9">
    <location>
        <begin position="1"/>
        <end position="197"/>
    </location>
</feature>
<dbReference type="PRINTS" id="PR00344">
    <property type="entry name" value="BCTRLSENSOR"/>
</dbReference>
<dbReference type="EC" id="2.7.13.3" evidence="2"/>
<dbReference type="PROSITE" id="PS50109">
    <property type="entry name" value="HIS_KIN"/>
    <property type="match status" value="1"/>
</dbReference>
<dbReference type="Pfam" id="PF02518">
    <property type="entry name" value="HATPase_c"/>
    <property type="match status" value="1"/>
</dbReference>
<organism evidence="10 11">
    <name type="scientific">Nocardioides baculatus</name>
    <dbReference type="NCBI Taxonomy" id="2801337"/>
    <lineage>
        <taxon>Bacteria</taxon>
        <taxon>Bacillati</taxon>
        <taxon>Actinomycetota</taxon>
        <taxon>Actinomycetes</taxon>
        <taxon>Propionibacteriales</taxon>
        <taxon>Nocardioidaceae</taxon>
        <taxon>Nocardioides</taxon>
    </lineage>
</organism>
<dbReference type="PANTHER" id="PTHR42878">
    <property type="entry name" value="TWO-COMPONENT HISTIDINE KINASE"/>
    <property type="match status" value="1"/>
</dbReference>
<dbReference type="Proteomes" id="UP000636918">
    <property type="component" value="Unassembled WGS sequence"/>
</dbReference>
<gene>
    <name evidence="10" type="ORF">JI751_02330</name>
</gene>
<proteinExistence type="predicted"/>
<reference evidence="10 11" key="1">
    <citation type="submission" date="2021-01" db="EMBL/GenBank/DDBJ databases">
        <title>Genome seq and assembly of Nocardiodes sp. G10.</title>
        <authorList>
            <person name="Chhetri G."/>
        </authorList>
    </citation>
    <scope>NUCLEOTIDE SEQUENCE [LARGE SCALE GENOMIC DNA]</scope>
    <source>
        <strain evidence="10 11">G10</strain>
    </source>
</reference>
<keyword evidence="3" id="KW-0808">Transferase</keyword>
<comment type="catalytic activity">
    <reaction evidence="1">
        <text>ATP + protein L-histidine = ADP + protein N-phospho-L-histidine.</text>
        <dbReference type="EC" id="2.7.13.3"/>
    </reaction>
</comment>
<evidence type="ECO:0000256" key="1">
    <source>
        <dbReference type="ARBA" id="ARBA00000085"/>
    </source>
</evidence>
<dbReference type="SUPFAM" id="SSF55874">
    <property type="entry name" value="ATPase domain of HSP90 chaperone/DNA topoisomerase II/histidine kinase"/>
    <property type="match status" value="1"/>
</dbReference>
<evidence type="ECO:0000256" key="3">
    <source>
        <dbReference type="ARBA" id="ARBA00022679"/>
    </source>
</evidence>
<evidence type="ECO:0000256" key="7">
    <source>
        <dbReference type="ARBA" id="ARBA00023012"/>
    </source>
</evidence>
<sequence length="207" mass="21470">MQHDAPTDIARESLDAMDRAARRVEDMIDALMALAAVSDPDRAVIRASVDLSATVRDSDEFLAQVAERGGVDLVTSAADGVVVLGEEAALQRMVANLFSNAVKYTPAGGRVSVTLEVDDGEAVLTCSDTGIGISEADLPHVFTPFFRSGDPAARDRPGTGLGLSILERVVRAHDGSVDVTSEVGAGTTFVVRLPVAPGDARAEPGAG</sequence>
<keyword evidence="4" id="KW-0547">Nucleotide-binding</keyword>
<dbReference type="InterPro" id="IPR050351">
    <property type="entry name" value="BphY/WalK/GraS-like"/>
</dbReference>
<evidence type="ECO:0000256" key="4">
    <source>
        <dbReference type="ARBA" id="ARBA00022741"/>
    </source>
</evidence>
<comment type="caution">
    <text evidence="10">The sequence shown here is derived from an EMBL/GenBank/DDBJ whole genome shotgun (WGS) entry which is preliminary data.</text>
</comment>
<dbReference type="PANTHER" id="PTHR42878:SF7">
    <property type="entry name" value="SENSOR HISTIDINE KINASE GLRK"/>
    <property type="match status" value="1"/>
</dbReference>
<keyword evidence="11" id="KW-1185">Reference proteome</keyword>
<evidence type="ECO:0000313" key="10">
    <source>
        <dbReference type="EMBL" id="MBL0746432.1"/>
    </source>
</evidence>
<protein>
    <recommendedName>
        <fullName evidence="8">Sensor-like histidine kinase SenX3</fullName>
        <ecNumber evidence="2">2.7.13.3</ecNumber>
    </recommendedName>
</protein>
<dbReference type="EMBL" id="JAERSG010000001">
    <property type="protein sequence ID" value="MBL0746432.1"/>
    <property type="molecule type" value="Genomic_DNA"/>
</dbReference>
<keyword evidence="7" id="KW-0902">Two-component regulatory system</keyword>
<evidence type="ECO:0000259" key="9">
    <source>
        <dbReference type="PROSITE" id="PS50109"/>
    </source>
</evidence>
<evidence type="ECO:0000256" key="2">
    <source>
        <dbReference type="ARBA" id="ARBA00012438"/>
    </source>
</evidence>
<dbReference type="SMART" id="SM00387">
    <property type="entry name" value="HATPase_c"/>
    <property type="match status" value="1"/>
</dbReference>
<evidence type="ECO:0000256" key="6">
    <source>
        <dbReference type="ARBA" id="ARBA00022840"/>
    </source>
</evidence>
<evidence type="ECO:0000256" key="5">
    <source>
        <dbReference type="ARBA" id="ARBA00022777"/>
    </source>
</evidence>